<sequence>MSLMAYSFSSTISSHSWSNLPLDLLISITERLVVRSDRLSFRTVCSDWRSAVPRPKQLPWYSSHRPCVYDENHRNFILEHREIRIPITLHFHSHKTIFFLASNGWLLFITHHRSYYLLDPVSQQQHWLPHITRRKQRVGKHKSNNDSALVTAVVSMSRNGGLAVAGVAQVYNHMGDSIGQRFSYIEINGKEKSWHFSRKSCVNRMIRIIEGGGDEKRFYAVDENWGLYLLEAGPLMRWRRFNLMWPKHNSKMDDLETFHGKKGSNMYYCLGLREANDGSLELMGMLQIGMLTSGPEIPVLKVHPSGLRINTKDANVPCDKEWTDVKPSPYYQQCYFVPRL</sequence>
<reference evidence="3 4" key="1">
    <citation type="journal article" date="2022" name="Nat. Plants">
        <title>Genomes of leafy and leafless Platanthera orchids illuminate the evolution of mycoheterotrophy.</title>
        <authorList>
            <person name="Li M.H."/>
            <person name="Liu K.W."/>
            <person name="Li Z."/>
            <person name="Lu H.C."/>
            <person name="Ye Q.L."/>
            <person name="Zhang D."/>
            <person name="Wang J.Y."/>
            <person name="Li Y.F."/>
            <person name="Zhong Z.M."/>
            <person name="Liu X."/>
            <person name="Yu X."/>
            <person name="Liu D.K."/>
            <person name="Tu X.D."/>
            <person name="Liu B."/>
            <person name="Hao Y."/>
            <person name="Liao X.Y."/>
            <person name="Jiang Y.T."/>
            <person name="Sun W.H."/>
            <person name="Chen J."/>
            <person name="Chen Y.Q."/>
            <person name="Ai Y."/>
            <person name="Zhai J.W."/>
            <person name="Wu S.S."/>
            <person name="Zhou Z."/>
            <person name="Hsiao Y.Y."/>
            <person name="Wu W.L."/>
            <person name="Chen Y.Y."/>
            <person name="Lin Y.F."/>
            <person name="Hsu J.L."/>
            <person name="Li C.Y."/>
            <person name="Wang Z.W."/>
            <person name="Zhao X."/>
            <person name="Zhong W.Y."/>
            <person name="Ma X.K."/>
            <person name="Ma L."/>
            <person name="Huang J."/>
            <person name="Chen G.Z."/>
            <person name="Huang M.Z."/>
            <person name="Huang L."/>
            <person name="Peng D.H."/>
            <person name="Luo Y.B."/>
            <person name="Zou S.Q."/>
            <person name="Chen S.P."/>
            <person name="Lan S."/>
            <person name="Tsai W.C."/>
            <person name="Van de Peer Y."/>
            <person name="Liu Z.J."/>
        </authorList>
    </citation>
    <scope>NUCLEOTIDE SEQUENCE [LARGE SCALE GENOMIC DNA]</scope>
    <source>
        <strain evidence="3">Lor287</strain>
    </source>
</reference>
<feature type="domain" description="F-box" evidence="1">
    <location>
        <begin position="17"/>
        <end position="55"/>
    </location>
</feature>
<proteinExistence type="predicted"/>
<dbReference type="InterPro" id="IPR005174">
    <property type="entry name" value="KIB1-4_b-propeller"/>
</dbReference>
<evidence type="ECO:0000313" key="4">
    <source>
        <dbReference type="Proteomes" id="UP001418222"/>
    </source>
</evidence>
<protein>
    <submittedName>
        <fullName evidence="3">F-box protein</fullName>
    </submittedName>
</protein>
<dbReference type="Pfam" id="PF03478">
    <property type="entry name" value="Beta-prop_KIB1-4"/>
    <property type="match status" value="1"/>
</dbReference>
<evidence type="ECO:0000313" key="3">
    <source>
        <dbReference type="EMBL" id="KAK8913966.1"/>
    </source>
</evidence>
<dbReference type="PANTHER" id="PTHR44259:SF114">
    <property type="entry name" value="OS06G0707300 PROTEIN"/>
    <property type="match status" value="1"/>
</dbReference>
<name>A0AAP0AT05_9ASPA</name>
<dbReference type="Pfam" id="PF00646">
    <property type="entry name" value="F-box"/>
    <property type="match status" value="1"/>
</dbReference>
<feature type="domain" description="KIB1-4 beta-propeller" evidence="2">
    <location>
        <begin position="86"/>
        <end position="232"/>
    </location>
</feature>
<dbReference type="Proteomes" id="UP001418222">
    <property type="component" value="Unassembled WGS sequence"/>
</dbReference>
<accession>A0AAP0AT05</accession>
<dbReference type="Gene3D" id="1.20.1280.50">
    <property type="match status" value="1"/>
</dbReference>
<organism evidence="3 4">
    <name type="scientific">Platanthera zijinensis</name>
    <dbReference type="NCBI Taxonomy" id="2320716"/>
    <lineage>
        <taxon>Eukaryota</taxon>
        <taxon>Viridiplantae</taxon>
        <taxon>Streptophyta</taxon>
        <taxon>Embryophyta</taxon>
        <taxon>Tracheophyta</taxon>
        <taxon>Spermatophyta</taxon>
        <taxon>Magnoliopsida</taxon>
        <taxon>Liliopsida</taxon>
        <taxon>Asparagales</taxon>
        <taxon>Orchidaceae</taxon>
        <taxon>Orchidoideae</taxon>
        <taxon>Orchideae</taxon>
        <taxon>Orchidinae</taxon>
        <taxon>Platanthera</taxon>
    </lineage>
</organism>
<dbReference type="PANTHER" id="PTHR44259">
    <property type="entry name" value="OS07G0183000 PROTEIN-RELATED"/>
    <property type="match status" value="1"/>
</dbReference>
<evidence type="ECO:0000259" key="1">
    <source>
        <dbReference type="Pfam" id="PF00646"/>
    </source>
</evidence>
<gene>
    <name evidence="3" type="ORF">KSP39_PZI024446</name>
</gene>
<keyword evidence="4" id="KW-1185">Reference proteome</keyword>
<evidence type="ECO:0000259" key="2">
    <source>
        <dbReference type="Pfam" id="PF03478"/>
    </source>
</evidence>
<dbReference type="InterPro" id="IPR050942">
    <property type="entry name" value="F-box_BR-signaling"/>
</dbReference>
<dbReference type="EMBL" id="JBBWWQ010000021">
    <property type="protein sequence ID" value="KAK8913966.1"/>
    <property type="molecule type" value="Genomic_DNA"/>
</dbReference>
<dbReference type="AlphaFoldDB" id="A0AAP0AT05"/>
<comment type="caution">
    <text evidence="3">The sequence shown here is derived from an EMBL/GenBank/DDBJ whole genome shotgun (WGS) entry which is preliminary data.</text>
</comment>
<dbReference type="InterPro" id="IPR001810">
    <property type="entry name" value="F-box_dom"/>
</dbReference>